<gene>
    <name evidence="1" type="ORF">ILEXP_LOCUS21912</name>
</gene>
<dbReference type="EMBL" id="CAUOFW020002425">
    <property type="protein sequence ID" value="CAK9153624.1"/>
    <property type="molecule type" value="Genomic_DNA"/>
</dbReference>
<organism evidence="1 2">
    <name type="scientific">Ilex paraguariensis</name>
    <name type="common">yerba mate</name>
    <dbReference type="NCBI Taxonomy" id="185542"/>
    <lineage>
        <taxon>Eukaryota</taxon>
        <taxon>Viridiplantae</taxon>
        <taxon>Streptophyta</taxon>
        <taxon>Embryophyta</taxon>
        <taxon>Tracheophyta</taxon>
        <taxon>Spermatophyta</taxon>
        <taxon>Magnoliopsida</taxon>
        <taxon>eudicotyledons</taxon>
        <taxon>Gunneridae</taxon>
        <taxon>Pentapetalae</taxon>
        <taxon>asterids</taxon>
        <taxon>campanulids</taxon>
        <taxon>Aquifoliales</taxon>
        <taxon>Aquifoliaceae</taxon>
        <taxon>Ilex</taxon>
    </lineage>
</organism>
<comment type="caution">
    <text evidence="1">The sequence shown here is derived from an EMBL/GenBank/DDBJ whole genome shotgun (WGS) entry which is preliminary data.</text>
</comment>
<dbReference type="AlphaFoldDB" id="A0ABC8SEP7"/>
<protein>
    <submittedName>
        <fullName evidence="1">Uncharacterized protein</fullName>
    </submittedName>
</protein>
<dbReference type="Proteomes" id="UP001642360">
    <property type="component" value="Unassembled WGS sequence"/>
</dbReference>
<evidence type="ECO:0000313" key="1">
    <source>
        <dbReference type="EMBL" id="CAK9153624.1"/>
    </source>
</evidence>
<proteinExistence type="predicted"/>
<keyword evidence="2" id="KW-1185">Reference proteome</keyword>
<name>A0ABC8SEP7_9AQUA</name>
<accession>A0ABC8SEP7</accession>
<evidence type="ECO:0000313" key="2">
    <source>
        <dbReference type="Proteomes" id="UP001642360"/>
    </source>
</evidence>
<reference evidence="1 2" key="1">
    <citation type="submission" date="2024-02" db="EMBL/GenBank/DDBJ databases">
        <authorList>
            <person name="Vignale AGUSTIN F."/>
            <person name="Sosa J E."/>
            <person name="Modenutti C."/>
        </authorList>
    </citation>
    <scope>NUCLEOTIDE SEQUENCE [LARGE SCALE GENOMIC DNA]</scope>
</reference>
<sequence length="67" mass="7329">MDSWFSWPLCSTALTGVSFIDWTVSGRVSPSAGFFVGLENSSYSWNLMLQLDSFKAAQGTVHATVHV</sequence>